<name>A0A7Y6ILJ3_9ACTN</name>
<dbReference type="AlphaFoldDB" id="A0A7Y6ILJ3"/>
<comment type="caution">
    <text evidence="1">The sequence shown here is derived from an EMBL/GenBank/DDBJ whole genome shotgun (WGS) entry which is preliminary data.</text>
</comment>
<protein>
    <submittedName>
        <fullName evidence="1">Uncharacterized protein</fullName>
    </submittedName>
</protein>
<organism evidence="1 2">
    <name type="scientific">Nonomuraea rhodomycinica</name>
    <dbReference type="NCBI Taxonomy" id="1712872"/>
    <lineage>
        <taxon>Bacteria</taxon>
        <taxon>Bacillati</taxon>
        <taxon>Actinomycetota</taxon>
        <taxon>Actinomycetes</taxon>
        <taxon>Streptosporangiales</taxon>
        <taxon>Streptosporangiaceae</taxon>
        <taxon>Nonomuraea</taxon>
    </lineage>
</organism>
<evidence type="ECO:0000313" key="1">
    <source>
        <dbReference type="EMBL" id="NUW40391.1"/>
    </source>
</evidence>
<sequence length="185" mass="19351">MPEFACGVTCRGGLGRGRGESGGRPHFDRVGEAEAASCERRTGLPHRHGRVGARGCGAEIVSCACRSGLLHQHGRVGARGCGAEIVSCACRSGLLHQHGRVGARARGAELVSCERRTGLPSQYGRVGARGYAAAPLAADLCAGLWRLGGLERCAEWCLLAGLERRVPARLLLEDECSARSGLPLA</sequence>
<dbReference type="EMBL" id="JABWGO010000001">
    <property type="protein sequence ID" value="NUW40391.1"/>
    <property type="molecule type" value="Genomic_DNA"/>
</dbReference>
<evidence type="ECO:0000313" key="2">
    <source>
        <dbReference type="Proteomes" id="UP000546126"/>
    </source>
</evidence>
<proteinExistence type="predicted"/>
<accession>A0A7Y6ILJ3</accession>
<dbReference type="Proteomes" id="UP000546126">
    <property type="component" value="Unassembled WGS sequence"/>
</dbReference>
<gene>
    <name evidence="1" type="ORF">HT134_09615</name>
</gene>
<dbReference type="RefSeq" id="WP_175599780.1">
    <property type="nucleotide sequence ID" value="NZ_JABWGO010000001.1"/>
</dbReference>
<keyword evidence="2" id="KW-1185">Reference proteome</keyword>
<reference evidence="1 2" key="1">
    <citation type="submission" date="2020-06" db="EMBL/GenBank/DDBJ databases">
        <authorList>
            <person name="Chanama M."/>
        </authorList>
    </citation>
    <scope>NUCLEOTIDE SEQUENCE [LARGE SCALE GENOMIC DNA]</scope>
    <source>
        <strain evidence="1 2">TBRC6557</strain>
    </source>
</reference>